<protein>
    <recommendedName>
        <fullName evidence="4">Lysozyme inhibitor LprI N-terminal domain-containing protein</fullName>
    </recommendedName>
</protein>
<dbReference type="EMBL" id="FTNU01000001">
    <property type="protein sequence ID" value="SIR71881.1"/>
    <property type="molecule type" value="Genomic_DNA"/>
</dbReference>
<dbReference type="STRING" id="34061.B0189_00595"/>
<accession>A0A1N7D7T3</accession>
<proteinExistence type="predicted"/>
<feature type="chain" id="PRO_5009941018" description="Lysozyme inhibitor LprI N-terminal domain-containing protein" evidence="1">
    <location>
        <begin position="25"/>
        <end position="125"/>
    </location>
</feature>
<keyword evidence="3" id="KW-1185">Reference proteome</keyword>
<evidence type="ECO:0008006" key="4">
    <source>
        <dbReference type="Google" id="ProtNLM"/>
    </source>
</evidence>
<evidence type="ECO:0000313" key="3">
    <source>
        <dbReference type="Proteomes" id="UP000187495"/>
    </source>
</evidence>
<feature type="signal peptide" evidence="1">
    <location>
        <begin position="1"/>
        <end position="24"/>
    </location>
</feature>
<gene>
    <name evidence="2" type="ORF">SAMN02745664_10160</name>
</gene>
<dbReference type="AlphaFoldDB" id="A0A1N7D7T3"/>
<sequence length="125" mass="13858">MKIYHLITATATALLLLTTAPAQANQAKFKKIERELKQCSKDARGSYVYGSCVIGAVDDYRKLMNASKRSKLKQAERACAIKAAREESNFDYDHDTYGLESLSNAGRIGAAECQLKAARRIAKQR</sequence>
<dbReference type="Proteomes" id="UP000187495">
    <property type="component" value="Unassembled WGS sequence"/>
</dbReference>
<organism evidence="2 3">
    <name type="scientific">Moraxella cuniculi DSM 21768</name>
    <dbReference type="NCBI Taxonomy" id="1122245"/>
    <lineage>
        <taxon>Bacteria</taxon>
        <taxon>Pseudomonadati</taxon>
        <taxon>Pseudomonadota</taxon>
        <taxon>Gammaproteobacteria</taxon>
        <taxon>Moraxellales</taxon>
        <taxon>Moraxellaceae</taxon>
        <taxon>Moraxella</taxon>
    </lineage>
</organism>
<name>A0A1N7D7T3_9GAMM</name>
<evidence type="ECO:0000256" key="1">
    <source>
        <dbReference type="SAM" id="SignalP"/>
    </source>
</evidence>
<reference evidence="3" key="1">
    <citation type="submission" date="2017-01" db="EMBL/GenBank/DDBJ databases">
        <authorList>
            <person name="Varghese N."/>
            <person name="Submissions S."/>
        </authorList>
    </citation>
    <scope>NUCLEOTIDE SEQUENCE [LARGE SCALE GENOMIC DNA]</scope>
    <source>
        <strain evidence="3">DSM 21768</strain>
    </source>
</reference>
<keyword evidence="1" id="KW-0732">Signal</keyword>
<evidence type="ECO:0000313" key="2">
    <source>
        <dbReference type="EMBL" id="SIR71881.1"/>
    </source>
</evidence>
<dbReference type="RefSeq" id="WP_076554197.1">
    <property type="nucleotide sequence ID" value="NZ_FTNU01000001.1"/>
</dbReference>